<sequence>MNMYVWEGHGQTDTGPQRSENQDSFITLNDVGLWCVADGMGGHKEGGIASHLATQSLEDIRHKAFESLNALAVAVREIVLDVNRSLCEMSSSFYDREVIGTTIVVLMIYQQQAKVIWVGDSRLYRMRGTSFELVTRDHTQYEELLSRGLVHDNQPDHPAHHILTRALGAADHCELEELNLDVMPNDIFLMCTDGVSNTISQMDLAKVIYYSEDKVRAVANLINMALAKDASDNITAVIVDKGVS</sequence>
<gene>
    <name evidence="3" type="ORF">JHD44_03665</name>
</gene>
<dbReference type="CDD" id="cd00143">
    <property type="entry name" value="PP2Cc"/>
    <property type="match status" value="1"/>
</dbReference>
<comment type="caution">
    <text evidence="3">The sequence shown here is derived from an EMBL/GenBank/DDBJ whole genome shotgun (WGS) entry which is preliminary data.</text>
</comment>
<evidence type="ECO:0000256" key="1">
    <source>
        <dbReference type="SAM" id="MobiDB-lite"/>
    </source>
</evidence>
<dbReference type="InterPro" id="IPR015655">
    <property type="entry name" value="PP2C"/>
</dbReference>
<keyword evidence="4" id="KW-1185">Reference proteome</keyword>
<feature type="compositionally biased region" description="Polar residues" evidence="1">
    <location>
        <begin position="11"/>
        <end position="21"/>
    </location>
</feature>
<proteinExistence type="predicted"/>
<dbReference type="PANTHER" id="PTHR47992">
    <property type="entry name" value="PROTEIN PHOSPHATASE"/>
    <property type="match status" value="1"/>
</dbReference>
<dbReference type="Proteomes" id="UP000598488">
    <property type="component" value="Unassembled WGS sequence"/>
</dbReference>
<dbReference type="SMART" id="SM00332">
    <property type="entry name" value="PP2Cc"/>
    <property type="match status" value="1"/>
</dbReference>
<organism evidence="3 4">
    <name type="scientific">Marinomonas ostreistagni</name>
    <dbReference type="NCBI Taxonomy" id="359209"/>
    <lineage>
        <taxon>Bacteria</taxon>
        <taxon>Pseudomonadati</taxon>
        <taxon>Pseudomonadota</taxon>
        <taxon>Gammaproteobacteria</taxon>
        <taxon>Oceanospirillales</taxon>
        <taxon>Oceanospirillaceae</taxon>
        <taxon>Marinomonas</taxon>
    </lineage>
</organism>
<dbReference type="SUPFAM" id="SSF81606">
    <property type="entry name" value="PP2C-like"/>
    <property type="match status" value="1"/>
</dbReference>
<evidence type="ECO:0000313" key="3">
    <source>
        <dbReference type="EMBL" id="MBJ7549766.1"/>
    </source>
</evidence>
<reference evidence="3 4" key="1">
    <citation type="submission" date="2020-12" db="EMBL/GenBank/DDBJ databases">
        <title>Comparative genome analysis of fungal antagonists Marinomonas ostreistagni 398 and M. spartinae 468.</title>
        <authorList>
            <person name="Fields J.L."/>
            <person name="Mavrodi O.V."/>
            <person name="Biber P.D."/>
            <person name="Indest K.J."/>
            <person name="Mavrodi D.V."/>
        </authorList>
    </citation>
    <scope>NUCLEOTIDE SEQUENCE [LARGE SCALE GENOMIC DNA]</scope>
    <source>
        <strain evidence="3 4">USM7</strain>
    </source>
</reference>
<feature type="domain" description="PPM-type phosphatase" evidence="2">
    <location>
        <begin position="8"/>
        <end position="241"/>
    </location>
</feature>
<evidence type="ECO:0000313" key="4">
    <source>
        <dbReference type="Proteomes" id="UP000598488"/>
    </source>
</evidence>
<dbReference type="EMBL" id="JAEMUH010000003">
    <property type="protein sequence ID" value="MBJ7549766.1"/>
    <property type="molecule type" value="Genomic_DNA"/>
</dbReference>
<feature type="region of interest" description="Disordered" evidence="1">
    <location>
        <begin position="1"/>
        <end position="21"/>
    </location>
</feature>
<dbReference type="InterPro" id="IPR001932">
    <property type="entry name" value="PPM-type_phosphatase-like_dom"/>
</dbReference>
<name>A0ABS0Z7X9_9GAMM</name>
<evidence type="ECO:0000259" key="2">
    <source>
        <dbReference type="PROSITE" id="PS51746"/>
    </source>
</evidence>
<dbReference type="InterPro" id="IPR036457">
    <property type="entry name" value="PPM-type-like_dom_sf"/>
</dbReference>
<dbReference type="PROSITE" id="PS51746">
    <property type="entry name" value="PPM_2"/>
    <property type="match status" value="1"/>
</dbReference>
<protein>
    <submittedName>
        <fullName evidence="3">Serine/threonine-protein phosphatase</fullName>
    </submittedName>
</protein>
<dbReference type="RefSeq" id="WP_199461210.1">
    <property type="nucleotide sequence ID" value="NZ_JAEMUH010000003.1"/>
</dbReference>
<accession>A0ABS0Z7X9</accession>
<dbReference type="SMART" id="SM00331">
    <property type="entry name" value="PP2C_SIG"/>
    <property type="match status" value="1"/>
</dbReference>
<dbReference type="Pfam" id="PF13672">
    <property type="entry name" value="PP2C_2"/>
    <property type="match status" value="1"/>
</dbReference>
<dbReference type="Gene3D" id="3.60.40.10">
    <property type="entry name" value="PPM-type phosphatase domain"/>
    <property type="match status" value="1"/>
</dbReference>